<evidence type="ECO:0000256" key="1">
    <source>
        <dbReference type="SAM" id="SignalP"/>
    </source>
</evidence>
<reference evidence="3 4" key="1">
    <citation type="journal article" date="2013" name="Genome Announc.">
        <title>Draft Genome Sequence of the Moderately Halophilic Bacterium Marinobacter lipolyticus Strain SM19.</title>
        <authorList>
            <person name="Papke R.T."/>
            <person name="de la Haba R.R."/>
            <person name="Infante-Dominguez C."/>
            <person name="Perez D."/>
            <person name="Sanchez-Porro C."/>
            <person name="Lapierre P."/>
            <person name="Ventosa A."/>
        </authorList>
    </citation>
    <scope>NUCLEOTIDE SEQUENCE [LARGE SCALE GENOMIC DNA]</scope>
    <source>
        <strain evidence="3 4">SM19</strain>
    </source>
</reference>
<dbReference type="OrthoDB" id="6193639at2"/>
<feature type="domain" description="DUF2059" evidence="2">
    <location>
        <begin position="81"/>
        <end position="139"/>
    </location>
</feature>
<name>R8B4M7_9GAMM</name>
<comment type="caution">
    <text evidence="3">The sequence shown here is derived from an EMBL/GenBank/DDBJ whole genome shotgun (WGS) entry which is preliminary data.</text>
</comment>
<dbReference type="InterPro" id="IPR018637">
    <property type="entry name" value="DUF2059"/>
</dbReference>
<feature type="signal peptide" evidence="1">
    <location>
        <begin position="1"/>
        <end position="23"/>
    </location>
</feature>
<dbReference type="PATRIC" id="fig|1318628.3.peg.477"/>
<evidence type="ECO:0000259" key="2">
    <source>
        <dbReference type="Pfam" id="PF09832"/>
    </source>
</evidence>
<keyword evidence="4" id="KW-1185">Reference proteome</keyword>
<dbReference type="Proteomes" id="UP000016540">
    <property type="component" value="Unassembled WGS sequence"/>
</dbReference>
<dbReference type="AlphaFoldDB" id="R8B4M7"/>
<dbReference type="EMBL" id="ASAD01000006">
    <property type="protein sequence ID" value="EON93516.1"/>
    <property type="molecule type" value="Genomic_DNA"/>
</dbReference>
<proteinExistence type="predicted"/>
<evidence type="ECO:0000313" key="4">
    <source>
        <dbReference type="Proteomes" id="UP000016540"/>
    </source>
</evidence>
<sequence length="273" mass="29593">MNAFSQIKPILVSIALLYGSAHAAPSAETVLEASPIDDIVAQYPAMMSQGIRQGLKQSGRIPPFAADSIGHVVSSSYNAAEIQAQIVSGLESSLSDQQLQTVMEWYETPVAKKIGKAEVTASRPEAWAEIQAKAPELNRQFRGSERAGMFDRFDKASRATESAVDTSIAVQLGLASALSALKGDNAASYDQMKRQIEGQRGVLEGMVSQQVYDSYLFTYRDISTGELDLYIQFLESDAGSQFSRVVTNSIQQAITDPIESIGSQMVRMLRPAS</sequence>
<dbReference type="RefSeq" id="WP_012136476.1">
    <property type="nucleotide sequence ID" value="NZ_KE007306.1"/>
</dbReference>
<dbReference type="HOGENOM" id="CLU_1022345_0_0_6"/>
<keyword evidence="1" id="KW-0732">Signal</keyword>
<dbReference type="STRING" id="1318628.MARLIPOL_02385"/>
<evidence type="ECO:0000313" key="3">
    <source>
        <dbReference type="EMBL" id="EON93516.1"/>
    </source>
</evidence>
<gene>
    <name evidence="3" type="ORF">MARLIPOL_02385</name>
</gene>
<organism evidence="3 4">
    <name type="scientific">Marinobacter lipolyticus SM19</name>
    <dbReference type="NCBI Taxonomy" id="1318628"/>
    <lineage>
        <taxon>Bacteria</taxon>
        <taxon>Pseudomonadati</taxon>
        <taxon>Pseudomonadota</taxon>
        <taxon>Gammaproteobacteria</taxon>
        <taxon>Pseudomonadales</taxon>
        <taxon>Marinobacteraceae</taxon>
        <taxon>Marinobacter</taxon>
    </lineage>
</organism>
<protein>
    <recommendedName>
        <fullName evidence="2">DUF2059 domain-containing protein</fullName>
    </recommendedName>
</protein>
<dbReference type="Pfam" id="PF09832">
    <property type="entry name" value="DUF2059"/>
    <property type="match status" value="1"/>
</dbReference>
<feature type="chain" id="PRO_5004452358" description="DUF2059 domain-containing protein" evidence="1">
    <location>
        <begin position="24"/>
        <end position="273"/>
    </location>
</feature>
<accession>R8B4M7</accession>
<dbReference type="eggNOG" id="ENOG5033F44">
    <property type="taxonomic scope" value="Bacteria"/>
</dbReference>